<reference evidence="2 3" key="1">
    <citation type="journal article" date="2019" name="Sci. Rep.">
        <title>Orb-weaving spider Araneus ventricosus genome elucidates the spidroin gene catalogue.</title>
        <authorList>
            <person name="Kono N."/>
            <person name="Nakamura H."/>
            <person name="Ohtoshi R."/>
            <person name="Moran D.A.P."/>
            <person name="Shinohara A."/>
            <person name="Yoshida Y."/>
            <person name="Fujiwara M."/>
            <person name="Mori M."/>
            <person name="Tomita M."/>
            <person name="Arakawa K."/>
        </authorList>
    </citation>
    <scope>NUCLEOTIDE SEQUENCE [LARGE SCALE GENOMIC DNA]</scope>
</reference>
<name>A0A4Y2NJH5_ARAVE</name>
<evidence type="ECO:0000256" key="1">
    <source>
        <dbReference type="SAM" id="MobiDB-lite"/>
    </source>
</evidence>
<dbReference type="AlphaFoldDB" id="A0A4Y2NJH5"/>
<keyword evidence="3" id="KW-1185">Reference proteome</keyword>
<dbReference type="Proteomes" id="UP000499080">
    <property type="component" value="Unassembled WGS sequence"/>
</dbReference>
<feature type="region of interest" description="Disordered" evidence="1">
    <location>
        <begin position="1"/>
        <end position="31"/>
    </location>
</feature>
<comment type="caution">
    <text evidence="2">The sequence shown here is derived from an EMBL/GenBank/DDBJ whole genome shotgun (WGS) entry which is preliminary data.</text>
</comment>
<accession>A0A4Y2NJH5</accession>
<evidence type="ECO:0000313" key="2">
    <source>
        <dbReference type="EMBL" id="GBN39648.1"/>
    </source>
</evidence>
<organism evidence="2 3">
    <name type="scientific">Araneus ventricosus</name>
    <name type="common">Orbweaver spider</name>
    <name type="synonym">Epeira ventricosa</name>
    <dbReference type="NCBI Taxonomy" id="182803"/>
    <lineage>
        <taxon>Eukaryota</taxon>
        <taxon>Metazoa</taxon>
        <taxon>Ecdysozoa</taxon>
        <taxon>Arthropoda</taxon>
        <taxon>Chelicerata</taxon>
        <taxon>Arachnida</taxon>
        <taxon>Araneae</taxon>
        <taxon>Araneomorphae</taxon>
        <taxon>Entelegynae</taxon>
        <taxon>Araneoidea</taxon>
        <taxon>Araneidae</taxon>
        <taxon>Araneus</taxon>
    </lineage>
</organism>
<sequence>MSYDGRGKPRGRGTVPPINETIQPINETVPGGLPENEIVPLGNEFGFGLDFLWRKSHDVGYTLGNETVPESLPENEILSPANEIMPPFHEVPPLVN</sequence>
<dbReference type="EMBL" id="BGPR01009385">
    <property type="protein sequence ID" value="GBN39648.1"/>
    <property type="molecule type" value="Genomic_DNA"/>
</dbReference>
<evidence type="ECO:0000313" key="3">
    <source>
        <dbReference type="Proteomes" id="UP000499080"/>
    </source>
</evidence>
<gene>
    <name evidence="2" type="ORF">AVEN_114652_1</name>
</gene>
<protein>
    <submittedName>
        <fullName evidence="2">Uncharacterized protein</fullName>
    </submittedName>
</protein>
<proteinExistence type="predicted"/>